<name>A0A423WRN4_9PEZI</name>
<protein>
    <submittedName>
        <fullName evidence="2">Uncharacterized protein</fullName>
    </submittedName>
</protein>
<dbReference type="AlphaFoldDB" id="A0A423WRN4"/>
<sequence>MPKVAVSTQPSIPIQTDRSPAAVEPRVGYGGNTISHLTAAITDLGSWTAKVADLNVRMSRHLQSFPEVVPGDRNTGQSLSATGEECAAFGIDKTLHLSQDFIDTLSQTLDMIPPALGPWRRLATEASEASPNAVSLNAASELLMISTYLHHLEIYDRVFRHIQASLSRARKGSNASLPFAVPRLTIGSFSLSSRPETQLHFTLGLMESMLVRCRDLMGQITAPRDTRGHRGGFECFGGVTMVIVPDLALQAMRTRETMILGLADEVKKNLKL</sequence>
<evidence type="ECO:0000313" key="2">
    <source>
        <dbReference type="EMBL" id="ROW06184.1"/>
    </source>
</evidence>
<feature type="region of interest" description="Disordered" evidence="1">
    <location>
        <begin position="1"/>
        <end position="23"/>
    </location>
</feature>
<evidence type="ECO:0000313" key="3">
    <source>
        <dbReference type="Proteomes" id="UP000283895"/>
    </source>
</evidence>
<accession>A0A423WRN4</accession>
<feature type="compositionally biased region" description="Polar residues" evidence="1">
    <location>
        <begin position="1"/>
        <end position="18"/>
    </location>
</feature>
<evidence type="ECO:0000256" key="1">
    <source>
        <dbReference type="SAM" id="MobiDB-lite"/>
    </source>
</evidence>
<dbReference type="OrthoDB" id="4330117at2759"/>
<keyword evidence="3" id="KW-1185">Reference proteome</keyword>
<proteinExistence type="predicted"/>
<gene>
    <name evidence="2" type="ORF">VMCG_04705</name>
</gene>
<dbReference type="STRING" id="356882.A0A423WRN4"/>
<comment type="caution">
    <text evidence="2">The sequence shown here is derived from an EMBL/GenBank/DDBJ whole genome shotgun (WGS) entry which is preliminary data.</text>
</comment>
<dbReference type="Proteomes" id="UP000283895">
    <property type="component" value="Unassembled WGS sequence"/>
</dbReference>
<reference evidence="2 3" key="1">
    <citation type="submission" date="2015-09" db="EMBL/GenBank/DDBJ databases">
        <title>Host preference determinants of Valsa canker pathogens revealed by comparative genomics.</title>
        <authorList>
            <person name="Yin Z."/>
            <person name="Huang L."/>
        </authorList>
    </citation>
    <scope>NUCLEOTIDE SEQUENCE [LARGE SCALE GENOMIC DNA]</scope>
    <source>
        <strain evidence="2 3">03-1</strain>
    </source>
</reference>
<organism evidence="2 3">
    <name type="scientific">Cytospora schulzeri</name>
    <dbReference type="NCBI Taxonomy" id="448051"/>
    <lineage>
        <taxon>Eukaryota</taxon>
        <taxon>Fungi</taxon>
        <taxon>Dikarya</taxon>
        <taxon>Ascomycota</taxon>
        <taxon>Pezizomycotina</taxon>
        <taxon>Sordariomycetes</taxon>
        <taxon>Sordariomycetidae</taxon>
        <taxon>Diaporthales</taxon>
        <taxon>Cytosporaceae</taxon>
        <taxon>Cytospora</taxon>
    </lineage>
</organism>
<dbReference type="EMBL" id="LKEA01000011">
    <property type="protein sequence ID" value="ROW06184.1"/>
    <property type="molecule type" value="Genomic_DNA"/>
</dbReference>